<name>A0A438HDX4_VITVI</name>
<protein>
    <submittedName>
        <fullName evidence="2">Uncharacterized protein</fullName>
    </submittedName>
</protein>
<dbReference type="InterPro" id="IPR018391">
    <property type="entry name" value="PQQ_b-propeller_rpt"/>
</dbReference>
<dbReference type="EMBL" id="QGNW01000237">
    <property type="protein sequence ID" value="RVW82650.1"/>
    <property type="molecule type" value="Genomic_DNA"/>
</dbReference>
<dbReference type="PANTHER" id="PTHR32303">
    <property type="entry name" value="QUINOPROTEIN ALCOHOL DEHYDROGENASE (CYTOCHROME C)"/>
    <property type="match status" value="1"/>
</dbReference>
<evidence type="ECO:0000313" key="3">
    <source>
        <dbReference type="Proteomes" id="UP000288805"/>
    </source>
</evidence>
<reference evidence="2 3" key="1">
    <citation type="journal article" date="2018" name="PLoS Genet.">
        <title>Population sequencing reveals clonal diversity and ancestral inbreeding in the grapevine cultivar Chardonnay.</title>
        <authorList>
            <person name="Roach M.J."/>
            <person name="Johnson D.L."/>
            <person name="Bohlmann J."/>
            <person name="van Vuuren H.J."/>
            <person name="Jones S.J."/>
            <person name="Pretorius I.S."/>
            <person name="Schmidt S.A."/>
            <person name="Borneman A.R."/>
        </authorList>
    </citation>
    <scope>NUCLEOTIDE SEQUENCE [LARGE SCALE GENOMIC DNA]</scope>
    <source>
        <strain evidence="3">cv. Chardonnay</strain>
        <tissue evidence="2">Leaf</tissue>
    </source>
</reference>
<keyword evidence="1" id="KW-0472">Membrane</keyword>
<dbReference type="InterPro" id="IPR011047">
    <property type="entry name" value="Quinoprotein_ADH-like_sf"/>
</dbReference>
<evidence type="ECO:0000313" key="2">
    <source>
        <dbReference type="EMBL" id="RVW82650.1"/>
    </source>
</evidence>
<feature type="transmembrane region" description="Helical" evidence="1">
    <location>
        <begin position="136"/>
        <end position="153"/>
    </location>
</feature>
<dbReference type="PANTHER" id="PTHR32303:SF10">
    <property type="entry name" value="OUTER MEMBRANE PROTEIN ASSEMBLY FACTOR BAMB"/>
    <property type="match status" value="1"/>
</dbReference>
<sequence length="331" mass="36287">MTCESTNWLNHGGDLHNRKHASSETKISPETVSKLCLKWKFCAGKDITATPAIFNRTLYFPSWNEYLHAVRALDGSLVWEQKLQELTGLNATGFINNVNLTVSKSTPTIASDMLIVGIYGLAVVVALDLQDGLCSLLGWIAVLLLVTMFYVGTSSLEGFSIEKCCIFQGSLSRLDKKTGAIIWQTLLPDNKGEAGEYARAIIWGSSPSIDVARNLLFIATGNLYSVESRFTMGVLGFRTTTCPTYSAPLSVRECKEKQNNQTVSSQPDQSIEPDNYSNLILVLDLDSEADFGEAPMMPAACSNEETTQDLVVAVQKRGFASALDRNDDNFI</sequence>
<comment type="caution">
    <text evidence="2">The sequence shown here is derived from an EMBL/GenBank/DDBJ whole genome shotgun (WGS) entry which is preliminary data.</text>
</comment>
<dbReference type="Proteomes" id="UP000288805">
    <property type="component" value="Unassembled WGS sequence"/>
</dbReference>
<gene>
    <name evidence="2" type="ORF">CK203_037373</name>
</gene>
<dbReference type="SMART" id="SM00564">
    <property type="entry name" value="PQQ"/>
    <property type="match status" value="2"/>
</dbReference>
<accession>A0A438HDX4</accession>
<organism evidence="2 3">
    <name type="scientific">Vitis vinifera</name>
    <name type="common">Grape</name>
    <dbReference type="NCBI Taxonomy" id="29760"/>
    <lineage>
        <taxon>Eukaryota</taxon>
        <taxon>Viridiplantae</taxon>
        <taxon>Streptophyta</taxon>
        <taxon>Embryophyta</taxon>
        <taxon>Tracheophyta</taxon>
        <taxon>Spermatophyta</taxon>
        <taxon>Magnoliopsida</taxon>
        <taxon>eudicotyledons</taxon>
        <taxon>Gunneridae</taxon>
        <taxon>Pentapetalae</taxon>
        <taxon>rosids</taxon>
        <taxon>Vitales</taxon>
        <taxon>Vitaceae</taxon>
        <taxon>Viteae</taxon>
        <taxon>Vitis</taxon>
    </lineage>
</organism>
<dbReference type="AlphaFoldDB" id="A0A438HDX4"/>
<dbReference type="SUPFAM" id="SSF50998">
    <property type="entry name" value="Quinoprotein alcohol dehydrogenase-like"/>
    <property type="match status" value="1"/>
</dbReference>
<feature type="transmembrane region" description="Helical" evidence="1">
    <location>
        <begin position="113"/>
        <end position="130"/>
    </location>
</feature>
<keyword evidence="1" id="KW-0812">Transmembrane</keyword>
<proteinExistence type="predicted"/>
<dbReference type="Gene3D" id="2.140.10.10">
    <property type="entry name" value="Quinoprotein alcohol dehydrogenase-like superfamily"/>
    <property type="match status" value="1"/>
</dbReference>
<keyword evidence="1" id="KW-1133">Transmembrane helix</keyword>
<evidence type="ECO:0000256" key="1">
    <source>
        <dbReference type="SAM" id="Phobius"/>
    </source>
</evidence>